<evidence type="ECO:0000313" key="2">
    <source>
        <dbReference type="EMBL" id="RXH70043.1"/>
    </source>
</evidence>
<protein>
    <submittedName>
        <fullName evidence="2">Uncharacterized protein</fullName>
    </submittedName>
</protein>
<evidence type="ECO:0000313" key="3">
    <source>
        <dbReference type="Proteomes" id="UP000290289"/>
    </source>
</evidence>
<dbReference type="Proteomes" id="UP000290289">
    <property type="component" value="Chromosome 16"/>
</dbReference>
<dbReference type="EMBL" id="RDQH01000342">
    <property type="protein sequence ID" value="RXH70043.1"/>
    <property type="molecule type" value="Genomic_DNA"/>
</dbReference>
<name>A0A498HM89_MALDO</name>
<proteinExistence type="predicted"/>
<feature type="region of interest" description="Disordered" evidence="1">
    <location>
        <begin position="134"/>
        <end position="156"/>
    </location>
</feature>
<gene>
    <name evidence="2" type="ORF">DVH24_007299</name>
</gene>
<sequence>MLHLQPMELGEKDKDDKRVGWSPYVLFKMPKTWAVTSFVKLGLLPCSPYFGLWTLTCCHWAWAGPDSYNLDPMVDCPLTRGSHENVGFVFPVEYFLLPTLTKKKKYFLLPYSALRSDISPLDLASIARKLTSEAAKSSRKQSPSVPQSPMTYSSSMSGQFFPSPMWSSSSSPGRSPGRFVE</sequence>
<feature type="compositionally biased region" description="Polar residues" evidence="1">
    <location>
        <begin position="140"/>
        <end position="156"/>
    </location>
</feature>
<evidence type="ECO:0000256" key="1">
    <source>
        <dbReference type="SAM" id="MobiDB-lite"/>
    </source>
</evidence>
<dbReference type="AlphaFoldDB" id="A0A498HM89"/>
<organism evidence="2 3">
    <name type="scientific">Malus domestica</name>
    <name type="common">Apple</name>
    <name type="synonym">Pyrus malus</name>
    <dbReference type="NCBI Taxonomy" id="3750"/>
    <lineage>
        <taxon>Eukaryota</taxon>
        <taxon>Viridiplantae</taxon>
        <taxon>Streptophyta</taxon>
        <taxon>Embryophyta</taxon>
        <taxon>Tracheophyta</taxon>
        <taxon>Spermatophyta</taxon>
        <taxon>Magnoliopsida</taxon>
        <taxon>eudicotyledons</taxon>
        <taxon>Gunneridae</taxon>
        <taxon>Pentapetalae</taxon>
        <taxon>rosids</taxon>
        <taxon>fabids</taxon>
        <taxon>Rosales</taxon>
        <taxon>Rosaceae</taxon>
        <taxon>Amygdaloideae</taxon>
        <taxon>Maleae</taxon>
        <taxon>Malus</taxon>
    </lineage>
</organism>
<accession>A0A498HM89</accession>
<reference evidence="2 3" key="1">
    <citation type="submission" date="2018-10" db="EMBL/GenBank/DDBJ databases">
        <title>A high-quality apple genome assembly.</title>
        <authorList>
            <person name="Hu J."/>
        </authorList>
    </citation>
    <scope>NUCLEOTIDE SEQUENCE [LARGE SCALE GENOMIC DNA]</scope>
    <source>
        <strain evidence="3">cv. HFTH1</strain>
        <tissue evidence="2">Young leaf</tissue>
    </source>
</reference>
<keyword evidence="3" id="KW-1185">Reference proteome</keyword>
<comment type="caution">
    <text evidence="2">The sequence shown here is derived from an EMBL/GenBank/DDBJ whole genome shotgun (WGS) entry which is preliminary data.</text>
</comment>